<evidence type="ECO:0000256" key="1">
    <source>
        <dbReference type="SAM" id="MobiDB-lite"/>
    </source>
</evidence>
<organism evidence="2 3">
    <name type="scientific">Clathrospora elynae</name>
    <dbReference type="NCBI Taxonomy" id="706981"/>
    <lineage>
        <taxon>Eukaryota</taxon>
        <taxon>Fungi</taxon>
        <taxon>Dikarya</taxon>
        <taxon>Ascomycota</taxon>
        <taxon>Pezizomycotina</taxon>
        <taxon>Dothideomycetes</taxon>
        <taxon>Pleosporomycetidae</taxon>
        <taxon>Pleosporales</taxon>
        <taxon>Diademaceae</taxon>
        <taxon>Clathrospora</taxon>
    </lineage>
</organism>
<dbReference type="AlphaFoldDB" id="A0A6A5SX15"/>
<evidence type="ECO:0000313" key="2">
    <source>
        <dbReference type="EMBL" id="KAF1941557.1"/>
    </source>
</evidence>
<sequence>MPYMKPTKKAGAAALSWDAFPPPPPEAETWQPDPDSIARAGALPDPRFNRDVQDDLRRAGFKTEIKFHGMPAGYSSSPFVSGAAPVRSLGAWPAPAPRATGFPRDLVCSVSPPKPPMSATGSSASDPGSPCEKPTPARGSTVSIAAPSKATIESLELSLPAAYRPQTSAAPTVSTKNTVSPAKGAVPAWAAPLEKALAEELLKAPATAMKASVRPVPSPKVSVLPHMRTKGSSTGGLSDLQSNGTDDLRQAIFAERLVNADDGLQDEGLAWNMATTGLGFGNVKEGLKFQEQMLGKNNVEQPPPVAKSPWIGFSHWMRVQMVIIMESKLGIGKCTPENELAAMDNNEMDEYMMKVSSVLEHLWQVDQKRKYGNGGRPE</sequence>
<name>A0A6A5SX15_9PLEO</name>
<feature type="region of interest" description="Disordered" evidence="1">
    <location>
        <begin position="1"/>
        <end position="51"/>
    </location>
</feature>
<feature type="region of interest" description="Disordered" evidence="1">
    <location>
        <begin position="216"/>
        <end position="242"/>
    </location>
</feature>
<keyword evidence="3" id="KW-1185">Reference proteome</keyword>
<proteinExistence type="predicted"/>
<reference evidence="2" key="1">
    <citation type="journal article" date="2020" name="Stud. Mycol.">
        <title>101 Dothideomycetes genomes: a test case for predicting lifestyles and emergence of pathogens.</title>
        <authorList>
            <person name="Haridas S."/>
            <person name="Albert R."/>
            <person name="Binder M."/>
            <person name="Bloem J."/>
            <person name="Labutti K."/>
            <person name="Salamov A."/>
            <person name="Andreopoulos B."/>
            <person name="Baker S."/>
            <person name="Barry K."/>
            <person name="Bills G."/>
            <person name="Bluhm B."/>
            <person name="Cannon C."/>
            <person name="Castanera R."/>
            <person name="Culley D."/>
            <person name="Daum C."/>
            <person name="Ezra D."/>
            <person name="Gonzalez J."/>
            <person name="Henrissat B."/>
            <person name="Kuo A."/>
            <person name="Liang C."/>
            <person name="Lipzen A."/>
            <person name="Lutzoni F."/>
            <person name="Magnuson J."/>
            <person name="Mondo S."/>
            <person name="Nolan M."/>
            <person name="Ohm R."/>
            <person name="Pangilinan J."/>
            <person name="Park H.-J."/>
            <person name="Ramirez L."/>
            <person name="Alfaro M."/>
            <person name="Sun H."/>
            <person name="Tritt A."/>
            <person name="Yoshinaga Y."/>
            <person name="Zwiers L.-H."/>
            <person name="Turgeon B."/>
            <person name="Goodwin S."/>
            <person name="Spatafora J."/>
            <person name="Crous P."/>
            <person name="Grigoriev I."/>
        </authorList>
    </citation>
    <scope>NUCLEOTIDE SEQUENCE</scope>
    <source>
        <strain evidence="2">CBS 161.51</strain>
    </source>
</reference>
<dbReference type="EMBL" id="ML976046">
    <property type="protein sequence ID" value="KAF1941557.1"/>
    <property type="molecule type" value="Genomic_DNA"/>
</dbReference>
<evidence type="ECO:0000313" key="3">
    <source>
        <dbReference type="Proteomes" id="UP000800038"/>
    </source>
</evidence>
<feature type="region of interest" description="Disordered" evidence="1">
    <location>
        <begin position="110"/>
        <end position="144"/>
    </location>
</feature>
<gene>
    <name evidence="2" type="ORF">EJ02DRAFT_455075</name>
</gene>
<dbReference type="OrthoDB" id="3799274at2759"/>
<feature type="compositionally biased region" description="Low complexity" evidence="1">
    <location>
        <begin position="216"/>
        <end position="225"/>
    </location>
</feature>
<accession>A0A6A5SX15</accession>
<protein>
    <submittedName>
        <fullName evidence="2">Uncharacterized protein</fullName>
    </submittedName>
</protein>
<feature type="compositionally biased region" description="Polar residues" evidence="1">
    <location>
        <begin position="230"/>
        <end position="242"/>
    </location>
</feature>
<dbReference type="Proteomes" id="UP000800038">
    <property type="component" value="Unassembled WGS sequence"/>
</dbReference>